<protein>
    <submittedName>
        <fullName evidence="1">Uncharacterized protein</fullName>
    </submittedName>
</protein>
<dbReference type="STRING" id="658167.SAMN04488135_10227"/>
<dbReference type="EMBL" id="FQXE01000002">
    <property type="protein sequence ID" value="SHH04147.1"/>
    <property type="molecule type" value="Genomic_DNA"/>
</dbReference>
<dbReference type="OrthoDB" id="425602at2"/>
<evidence type="ECO:0000313" key="2">
    <source>
        <dbReference type="Proteomes" id="UP000184226"/>
    </source>
</evidence>
<evidence type="ECO:0000313" key="1">
    <source>
        <dbReference type="EMBL" id="SHH04147.1"/>
    </source>
</evidence>
<gene>
    <name evidence="1" type="ORF">SAMN04488135_10227</name>
</gene>
<reference evidence="1 2" key="1">
    <citation type="submission" date="2016-11" db="EMBL/GenBank/DDBJ databases">
        <authorList>
            <person name="Jaros S."/>
            <person name="Januszkiewicz K."/>
            <person name="Wedrychowicz H."/>
        </authorList>
    </citation>
    <scope>NUCLEOTIDE SEQUENCE [LARGE SCALE GENOMIC DNA]</scope>
    <source>
        <strain evidence="1 2">CGMCC 1.10190</strain>
    </source>
</reference>
<name>A0A1M5PQM7_9BURK</name>
<keyword evidence="2" id="KW-1185">Reference proteome</keyword>
<proteinExistence type="predicted"/>
<dbReference type="Proteomes" id="UP000184226">
    <property type="component" value="Unassembled WGS sequence"/>
</dbReference>
<accession>A0A1M5PQM7</accession>
<dbReference type="RefSeq" id="WP_073101691.1">
    <property type="nucleotide sequence ID" value="NZ_FQXE01000002.1"/>
</dbReference>
<sequence>MSRPESDTRVRLDLNNPIFQRDLLDLQRTERHAALNTLAKLHQLTWKQVYRDQGLHWEKITSLKPPPGIDALYSLRITQSRRAVAYREGDFIRLLAIPPDHDATYGKK</sequence>
<dbReference type="AlphaFoldDB" id="A0A1M5PQM7"/>
<organism evidence="1 2">
    <name type="scientific">Pollutimonas bauzanensis</name>
    <dbReference type="NCBI Taxonomy" id="658167"/>
    <lineage>
        <taxon>Bacteria</taxon>
        <taxon>Pseudomonadati</taxon>
        <taxon>Pseudomonadota</taxon>
        <taxon>Betaproteobacteria</taxon>
        <taxon>Burkholderiales</taxon>
        <taxon>Alcaligenaceae</taxon>
        <taxon>Pollutimonas</taxon>
    </lineage>
</organism>